<dbReference type="AlphaFoldDB" id="A0A380RV67"/>
<organism evidence="2 3">
    <name type="scientific">Fibrobacter succinogenes</name>
    <name type="common">Bacteroides succinogenes</name>
    <dbReference type="NCBI Taxonomy" id="833"/>
    <lineage>
        <taxon>Bacteria</taxon>
        <taxon>Pseudomonadati</taxon>
        <taxon>Fibrobacterota</taxon>
        <taxon>Fibrobacteria</taxon>
        <taxon>Fibrobacterales</taxon>
        <taxon>Fibrobacteraceae</taxon>
        <taxon>Fibrobacter</taxon>
    </lineage>
</organism>
<accession>A0A380RV67</accession>
<gene>
    <name evidence="2" type="ORF">SAMN05661053_0534</name>
</gene>
<sequence length="531" mass="58630">MNFQKIASLLTISAALPLTFVGCGDSNPTMSAPVIGEESSSSSSDMSAAGESASSSSAKSEASNASSSSANPSSSSSQLASSSSQEPESSSSVGLSVPTGSITDSRDGKVYKVVSIGTQVWTAENMSLGDSSLYVYEDALKACPEDFHLPSIEEFKTLVEYVGGSDVAGKKLRSTTGWPNDEVLGDWNGTDDYGFNAKPVTLGNGSGTDENFWSRDRNYTNYETENFFKFDPFPTSTVFDNLPQPDTDARFYYPFCEGRNDASSSRTCFVSGEPKTRLSVRCLSDLLNCGGKAINYKEQFCQDGAAYDLCRGRKYDATKYVCKDNNLYDRATNSYYKYAWIALNDDMEYGLYLDKRDNQYYKTIQIDGVTWFAENLKYEIEGSICHEFNPMHCDFYGRLYTHKQALAGAEEVPSDKVQGICPEGTHVATYNEYAKLIDADKKYDLVSEYTEDDYKGSIHIAENSVGFSIIYPGYCVKSQCGTEESWKYVNWQTHLIASNGVYALKDWDNSGLYRVKSVDDAIYGSVRCVVD</sequence>
<dbReference type="Proteomes" id="UP000255423">
    <property type="component" value="Unassembled WGS sequence"/>
</dbReference>
<dbReference type="NCBIfam" id="TIGR02145">
    <property type="entry name" value="Fib_succ_major"/>
    <property type="match status" value="2"/>
</dbReference>
<name>A0A380RV67_FIBSU</name>
<evidence type="ECO:0000256" key="1">
    <source>
        <dbReference type="SAM" id="MobiDB-lite"/>
    </source>
</evidence>
<dbReference type="InterPro" id="IPR011871">
    <property type="entry name" value="Fib_succ_major"/>
</dbReference>
<reference evidence="2 3" key="1">
    <citation type="submission" date="2017-08" db="EMBL/GenBank/DDBJ databases">
        <authorList>
            <person name="de Groot N.N."/>
        </authorList>
    </citation>
    <scope>NUCLEOTIDE SEQUENCE [LARGE SCALE GENOMIC DNA]</scope>
    <source>
        <strain evidence="2 3">HM2</strain>
    </source>
</reference>
<feature type="region of interest" description="Disordered" evidence="1">
    <location>
        <begin position="31"/>
        <end position="100"/>
    </location>
</feature>
<dbReference type="RefSeq" id="WP_109571989.1">
    <property type="nucleotide sequence ID" value="NZ_UHJL01000001.1"/>
</dbReference>
<evidence type="ECO:0000313" key="3">
    <source>
        <dbReference type="Proteomes" id="UP000255423"/>
    </source>
</evidence>
<dbReference type="EMBL" id="UHJL01000001">
    <property type="protein sequence ID" value="SUQ19304.1"/>
    <property type="molecule type" value="Genomic_DNA"/>
</dbReference>
<protein>
    <submittedName>
        <fullName evidence="2">Major paralogous domain-containing protein</fullName>
    </submittedName>
</protein>
<feature type="compositionally biased region" description="Low complexity" evidence="1">
    <location>
        <begin position="37"/>
        <end position="92"/>
    </location>
</feature>
<dbReference type="PROSITE" id="PS51257">
    <property type="entry name" value="PROKAR_LIPOPROTEIN"/>
    <property type="match status" value="1"/>
</dbReference>
<proteinExistence type="predicted"/>
<evidence type="ECO:0000313" key="2">
    <source>
        <dbReference type="EMBL" id="SUQ19304.1"/>
    </source>
</evidence>